<evidence type="ECO:0000313" key="4">
    <source>
        <dbReference type="Proteomes" id="UP000245992"/>
    </source>
</evidence>
<organism evidence="3 4">
    <name type="scientific">Streptomyces scopuliridis RB72</name>
    <dbReference type="NCBI Taxonomy" id="1440053"/>
    <lineage>
        <taxon>Bacteria</taxon>
        <taxon>Bacillati</taxon>
        <taxon>Actinomycetota</taxon>
        <taxon>Actinomycetes</taxon>
        <taxon>Kitasatosporales</taxon>
        <taxon>Streptomycetaceae</taxon>
        <taxon>Streptomyces</taxon>
    </lineage>
</organism>
<evidence type="ECO:0000313" key="3">
    <source>
        <dbReference type="EMBL" id="PVE11036.1"/>
    </source>
</evidence>
<dbReference type="EMBL" id="AZSP01000156">
    <property type="protein sequence ID" value="PVE11036.1"/>
    <property type="molecule type" value="Genomic_DNA"/>
</dbReference>
<accession>A0A2T7T7J1</accession>
<dbReference type="AlphaFoldDB" id="A0A2T7T7J1"/>
<reference evidence="3 4" key="1">
    <citation type="submission" date="2013-12" db="EMBL/GenBank/DDBJ databases">
        <title>Annotated genome of Streptomyces scopuliridis.</title>
        <authorList>
            <person name="Olson J.B."/>
        </authorList>
    </citation>
    <scope>NUCLEOTIDE SEQUENCE [LARGE SCALE GENOMIC DNA]</scope>
    <source>
        <strain evidence="3 4">RB72</strain>
    </source>
</reference>
<keyword evidence="4" id="KW-1185">Reference proteome</keyword>
<feature type="non-terminal residue" evidence="3">
    <location>
        <position position="1"/>
    </location>
</feature>
<protein>
    <submittedName>
        <fullName evidence="3">Uncharacterized protein</fullName>
    </submittedName>
</protein>
<feature type="region of interest" description="Disordered" evidence="1">
    <location>
        <begin position="55"/>
        <end position="77"/>
    </location>
</feature>
<name>A0A2T7T7J1_9ACTN</name>
<dbReference type="Proteomes" id="UP000245992">
    <property type="component" value="Unassembled WGS sequence"/>
</dbReference>
<feature type="transmembrane region" description="Helical" evidence="2">
    <location>
        <begin position="28"/>
        <end position="50"/>
    </location>
</feature>
<gene>
    <name evidence="3" type="ORF">Y717_19330</name>
</gene>
<comment type="caution">
    <text evidence="3">The sequence shown here is derived from an EMBL/GenBank/DDBJ whole genome shotgun (WGS) entry which is preliminary data.</text>
</comment>
<proteinExistence type="predicted"/>
<sequence>ATRPAADPADDVAGRVAFSCPLVPVVLAVYRASFGGTAAAAAGLVAVTALRRPLPRGSERAAARQRPDSVRRRPGRT</sequence>
<evidence type="ECO:0000256" key="2">
    <source>
        <dbReference type="SAM" id="Phobius"/>
    </source>
</evidence>
<keyword evidence="2" id="KW-1133">Transmembrane helix</keyword>
<evidence type="ECO:0000256" key="1">
    <source>
        <dbReference type="SAM" id="MobiDB-lite"/>
    </source>
</evidence>
<keyword evidence="2" id="KW-0812">Transmembrane</keyword>
<feature type="compositionally biased region" description="Basic and acidic residues" evidence="1">
    <location>
        <begin position="57"/>
        <end position="71"/>
    </location>
</feature>
<keyword evidence="2" id="KW-0472">Membrane</keyword>